<evidence type="ECO:0000256" key="4">
    <source>
        <dbReference type="ARBA" id="ARBA00023014"/>
    </source>
</evidence>
<dbReference type="GO" id="GO:0051536">
    <property type="term" value="F:iron-sulfur cluster binding"/>
    <property type="evidence" value="ECO:0007669"/>
    <property type="project" value="UniProtKB-KW"/>
</dbReference>
<comment type="similarity">
    <text evidence="1">Belongs to the prokaryotic molybdopterin-containing oxidoreductase family.</text>
</comment>
<proteinExistence type="inferred from homology"/>
<keyword evidence="6" id="KW-0560">Oxidoreductase</keyword>
<organism evidence="6 7">
    <name type="scientific">Anaerotruncus colihominis</name>
    <dbReference type="NCBI Taxonomy" id="169435"/>
    <lineage>
        <taxon>Bacteria</taxon>
        <taxon>Bacillati</taxon>
        <taxon>Bacillota</taxon>
        <taxon>Clostridia</taxon>
        <taxon>Eubacteriales</taxon>
        <taxon>Oscillospiraceae</taxon>
        <taxon>Anaerotruncus</taxon>
    </lineage>
</organism>
<keyword evidence="3" id="KW-0408">Iron</keyword>
<evidence type="ECO:0000313" key="7">
    <source>
        <dbReference type="Proteomes" id="UP000095765"/>
    </source>
</evidence>
<dbReference type="PANTHER" id="PTHR43742:SF6">
    <property type="entry name" value="OXIDOREDUCTASE YYAE-RELATED"/>
    <property type="match status" value="1"/>
</dbReference>
<dbReference type="Proteomes" id="UP000095765">
    <property type="component" value="Unassembled WGS sequence"/>
</dbReference>
<reference evidence="6 7" key="1">
    <citation type="submission" date="2015-09" db="EMBL/GenBank/DDBJ databases">
        <authorList>
            <consortium name="Pathogen Informatics"/>
        </authorList>
    </citation>
    <scope>NUCLEOTIDE SEQUENCE [LARGE SCALE GENOMIC DNA]</scope>
    <source>
        <strain evidence="6 7">2789STDY5834939</strain>
    </source>
</reference>
<dbReference type="GO" id="GO:0043546">
    <property type="term" value="F:molybdopterin cofactor binding"/>
    <property type="evidence" value="ECO:0007669"/>
    <property type="project" value="InterPro"/>
</dbReference>
<evidence type="ECO:0000259" key="5">
    <source>
        <dbReference type="PROSITE" id="PS51669"/>
    </source>
</evidence>
<dbReference type="Pfam" id="PF01568">
    <property type="entry name" value="Molydop_binding"/>
    <property type="match status" value="1"/>
</dbReference>
<evidence type="ECO:0000313" key="6">
    <source>
        <dbReference type="EMBL" id="CUP41901.1"/>
    </source>
</evidence>
<dbReference type="Pfam" id="PF04879">
    <property type="entry name" value="Molybdop_Fe4S4"/>
    <property type="match status" value="1"/>
</dbReference>
<protein>
    <submittedName>
        <fullName evidence="6">Dimethyl sulfoxide reductase DmsA</fullName>
        <ecNumber evidence="6">1.8.5.3</ecNumber>
    </submittedName>
</protein>
<dbReference type="GO" id="GO:0046872">
    <property type="term" value="F:metal ion binding"/>
    <property type="evidence" value="ECO:0007669"/>
    <property type="project" value="UniProtKB-KW"/>
</dbReference>
<keyword evidence="2" id="KW-0479">Metal-binding</keyword>
<dbReference type="SUPFAM" id="SSF53706">
    <property type="entry name" value="Formate dehydrogenase/DMSO reductase, domains 1-3"/>
    <property type="match status" value="1"/>
</dbReference>
<name>A0A174N3G1_9FIRM</name>
<dbReference type="SMART" id="SM00926">
    <property type="entry name" value="Molybdop_Fe4S4"/>
    <property type="match status" value="1"/>
</dbReference>
<dbReference type="PROSITE" id="PS51669">
    <property type="entry name" value="4FE4S_MOW_BIS_MGD"/>
    <property type="match status" value="1"/>
</dbReference>
<keyword evidence="4" id="KW-0411">Iron-sulfur</keyword>
<dbReference type="InterPro" id="IPR009010">
    <property type="entry name" value="Asp_de-COase-like_dom_sf"/>
</dbReference>
<dbReference type="GO" id="GO:0016491">
    <property type="term" value="F:oxidoreductase activity"/>
    <property type="evidence" value="ECO:0007669"/>
    <property type="project" value="UniProtKB-KW"/>
</dbReference>
<sequence>MTEQERLLHAKIPCEQTGIEVRKSLCAICTGIHCGIDAYVKDGKLVKVEGSEDYPVNFGKLCVKGASTRGYVYREDRLKTPMKRIGARGEGKFQPITWEEAYRTIGERLNAIKRLDGPEAVAWVTGFTKWHRPWMHRLVHSFGSLNYATESSACYRSMVMAWQTVTGREYGCDLENSGLFVGWGCNAFHNAYPFGEALRQFHDAGGKIIIIDPRVTDTVNQLADLHLQLRPGTDGALALGLANYIICQGWADDAYIKAYIHGFEQFAAYAERFTLEETQRITGVPQELIRQAAEMYVTSGPVSTYQPASALSHHRNGYNNVRAVIALQAITGNLDREGGDLPVHETYLYTDCGFDMKAGEFVQSQRPAACKGRIGAGRFPVWDALADEFQSMDLARQITEGTPYPVKAMVAIGVNHRMFPQPHQQLEAYDKLDFIVAVDLFETELCRHADIVLPCCTSLERSELKGYEGGFLTCTTPVIEPLYQSKHDAQILCELARYLDVDDSLLNAGYDATLRYLIHGTGLTLEELRQAPAPLEVPNQRPYTPGYYLEHGFETKTGKIELYSELIAGMDRPDLKPLPVYEDGFGEEKDPRYPFTLATGARLAHAVHSRFHGVAWARSLRPDPMVDIHPQDAQLLGVQEGDWVELFTPHGQVRVRTHLTAGQLRGDVDLYHGYAEADVNELIGRQYLDRYTGFPGYRQIRCGIRKAAVQ</sequence>
<dbReference type="EC" id="1.8.5.3" evidence="6"/>
<dbReference type="EMBL" id="CZBE01000004">
    <property type="protein sequence ID" value="CUP41901.1"/>
    <property type="molecule type" value="Genomic_DNA"/>
</dbReference>
<dbReference type="RefSeq" id="WP_024731126.1">
    <property type="nucleotide sequence ID" value="NZ_CABIWA010000004.1"/>
</dbReference>
<feature type="domain" description="4Fe-4S Mo/W bis-MGD-type" evidence="5">
    <location>
        <begin position="19"/>
        <end position="76"/>
    </location>
</feature>
<dbReference type="InterPro" id="IPR006963">
    <property type="entry name" value="Mopterin_OxRdtase_4Fe-4S_dom"/>
</dbReference>
<dbReference type="OrthoDB" id="9803192at2"/>
<evidence type="ECO:0000256" key="2">
    <source>
        <dbReference type="ARBA" id="ARBA00022723"/>
    </source>
</evidence>
<gene>
    <name evidence="6" type="primary">dmsA_1</name>
    <name evidence="6" type="ORF">ERS852551_00730</name>
</gene>
<dbReference type="Gene3D" id="3.40.50.740">
    <property type="match status" value="1"/>
</dbReference>
<dbReference type="InterPro" id="IPR050612">
    <property type="entry name" value="Prok_Mopterin_Oxidored"/>
</dbReference>
<dbReference type="Gene3D" id="3.40.228.10">
    <property type="entry name" value="Dimethylsulfoxide Reductase, domain 2"/>
    <property type="match status" value="1"/>
</dbReference>
<dbReference type="GeneID" id="72463372"/>
<evidence type="ECO:0000256" key="1">
    <source>
        <dbReference type="ARBA" id="ARBA00010312"/>
    </source>
</evidence>
<dbReference type="Gene3D" id="2.40.40.20">
    <property type="match status" value="1"/>
</dbReference>
<dbReference type="Pfam" id="PF00384">
    <property type="entry name" value="Molybdopterin"/>
    <property type="match status" value="1"/>
</dbReference>
<dbReference type="AlphaFoldDB" id="A0A174N3G1"/>
<accession>A0A174N3G1</accession>
<dbReference type="InterPro" id="IPR006657">
    <property type="entry name" value="MoPterin_dinucl-bd_dom"/>
</dbReference>
<dbReference type="Gene3D" id="2.20.25.90">
    <property type="entry name" value="ADC-like domains"/>
    <property type="match status" value="1"/>
</dbReference>
<dbReference type="SUPFAM" id="SSF50692">
    <property type="entry name" value="ADC-like"/>
    <property type="match status" value="1"/>
</dbReference>
<dbReference type="InterPro" id="IPR006656">
    <property type="entry name" value="Mopterin_OxRdtase"/>
</dbReference>
<evidence type="ECO:0000256" key="3">
    <source>
        <dbReference type="ARBA" id="ARBA00023004"/>
    </source>
</evidence>
<dbReference type="PANTHER" id="PTHR43742">
    <property type="entry name" value="TRIMETHYLAMINE-N-OXIDE REDUCTASE"/>
    <property type="match status" value="1"/>
</dbReference>